<dbReference type="EMBL" id="CP158165">
    <property type="protein sequence ID" value="XBV21973.1"/>
    <property type="molecule type" value="Genomic_DNA"/>
</dbReference>
<name>A0AAU7T5N1_9ACTN</name>
<evidence type="ECO:0000313" key="2">
    <source>
        <dbReference type="EMBL" id="XBV21973.1"/>
    </source>
</evidence>
<evidence type="ECO:0000256" key="1">
    <source>
        <dbReference type="SAM" id="MobiDB-lite"/>
    </source>
</evidence>
<gene>
    <name evidence="2" type="ORF">ABN611_25835</name>
</gene>
<feature type="compositionally biased region" description="Basic residues" evidence="1">
    <location>
        <begin position="296"/>
        <end position="311"/>
    </location>
</feature>
<organism evidence="2">
    <name type="scientific">Kribbella sp. HUAS MG21</name>
    <dbReference type="NCBI Taxonomy" id="3160966"/>
    <lineage>
        <taxon>Bacteria</taxon>
        <taxon>Bacillati</taxon>
        <taxon>Actinomycetota</taxon>
        <taxon>Actinomycetes</taxon>
        <taxon>Propionibacteriales</taxon>
        <taxon>Kribbellaceae</taxon>
        <taxon>Kribbella</taxon>
    </lineage>
</organism>
<dbReference type="Gene3D" id="2.70.98.70">
    <property type="match status" value="1"/>
</dbReference>
<feature type="compositionally biased region" description="Low complexity" evidence="1">
    <location>
        <begin position="235"/>
        <end position="258"/>
    </location>
</feature>
<reference evidence="2" key="1">
    <citation type="submission" date="2024-06" db="EMBL/GenBank/DDBJ databases">
        <title>Kribbella sp. strain HUAS MG21 genome sequences.</title>
        <authorList>
            <person name="Mo P."/>
        </authorList>
    </citation>
    <scope>NUCLEOTIDE SEQUENCE</scope>
    <source>
        <strain evidence="2">HUAS MG21</strain>
    </source>
</reference>
<proteinExistence type="predicted"/>
<sequence>MLALRDGVTLVSDQLRPRDTAAHRYEQNRHFLPDADLTQTSTSKAAVTRFGSGANVAVVPADPEKLTATVANGYYSPEFYRVSSAKYSSYTKTVAGRTTFDTLLLSSPAAADSAVRINRVPVGTLTPDLATALDIRYGDGGRGTYYKSWAAKANRAFGTYTFDGKIVYVQDTPAGTVQSLALYDGSTVKRAGKVLISSPVAVHNLAVTYDGTTLRIDGNGLTASTDATKAIGIAAQTPPKSSSTAPPSTSPATETSSTQPPPVEPRHGLDVPHYAGSTAGRGRRGSIRPSAPGGSRRGRRWCQAVRSRKPPARGTRAVEWCTR</sequence>
<dbReference type="RefSeq" id="WP_350274823.1">
    <property type="nucleotide sequence ID" value="NZ_CP158165.1"/>
</dbReference>
<accession>A0AAU7T5N1</accession>
<dbReference type="AlphaFoldDB" id="A0AAU7T5N1"/>
<feature type="region of interest" description="Disordered" evidence="1">
    <location>
        <begin position="235"/>
        <end position="323"/>
    </location>
</feature>
<protein>
    <submittedName>
        <fullName evidence="2">Uncharacterized protein</fullName>
    </submittedName>
</protein>